<dbReference type="Proteomes" id="UP000179115">
    <property type="component" value="Unassembled WGS sequence"/>
</dbReference>
<reference evidence="1 2" key="1">
    <citation type="journal article" date="2016" name="Nat. Commun.">
        <title>Thousands of microbial genomes shed light on interconnected biogeochemical processes in an aquifer system.</title>
        <authorList>
            <person name="Anantharaman K."/>
            <person name="Brown C.T."/>
            <person name="Hug L.A."/>
            <person name="Sharon I."/>
            <person name="Castelle C.J."/>
            <person name="Probst A.J."/>
            <person name="Thomas B.C."/>
            <person name="Singh A."/>
            <person name="Wilkins M.J."/>
            <person name="Karaoz U."/>
            <person name="Brodie E.L."/>
            <person name="Williams K.H."/>
            <person name="Hubbard S.S."/>
            <person name="Banfield J.F."/>
        </authorList>
    </citation>
    <scope>NUCLEOTIDE SEQUENCE [LARGE SCALE GENOMIC DNA]</scope>
</reference>
<evidence type="ECO:0000313" key="1">
    <source>
        <dbReference type="EMBL" id="OGG71792.1"/>
    </source>
</evidence>
<comment type="caution">
    <text evidence="1">The sequence shown here is derived from an EMBL/GenBank/DDBJ whole genome shotgun (WGS) entry which is preliminary data.</text>
</comment>
<gene>
    <name evidence="1" type="ORF">A3A35_02630</name>
</gene>
<name>A0A1F6EEZ8_9BACT</name>
<dbReference type="EMBL" id="MFLV01000009">
    <property type="protein sequence ID" value="OGG71792.1"/>
    <property type="molecule type" value="Genomic_DNA"/>
</dbReference>
<sequence length="80" mass="9180">MHRGEEFFVWCNPDATNTGEKGMKNDILERAKKALGADSSDELFAMIRKGNGQAFIDGLSDQDEEILDRWYRSRQDQLGR</sequence>
<evidence type="ECO:0000313" key="2">
    <source>
        <dbReference type="Proteomes" id="UP000179115"/>
    </source>
</evidence>
<dbReference type="STRING" id="1798508.A3A35_02630"/>
<organism evidence="1 2">
    <name type="scientific">Candidatus Kaiserbacteria bacterium RIFCSPLOWO2_01_FULL_51_21</name>
    <dbReference type="NCBI Taxonomy" id="1798508"/>
    <lineage>
        <taxon>Bacteria</taxon>
        <taxon>Candidatus Kaiseribacteriota</taxon>
    </lineage>
</organism>
<protein>
    <submittedName>
        <fullName evidence="1">Uncharacterized protein</fullName>
    </submittedName>
</protein>
<dbReference type="AlphaFoldDB" id="A0A1F6EEZ8"/>
<proteinExistence type="predicted"/>
<accession>A0A1F6EEZ8</accession>